<dbReference type="EMBL" id="BAABCV010000002">
    <property type="protein sequence ID" value="GAA4087223.1"/>
    <property type="molecule type" value="Genomic_DNA"/>
</dbReference>
<dbReference type="InterPro" id="IPR050351">
    <property type="entry name" value="BphY/WalK/GraS-like"/>
</dbReference>
<dbReference type="Pfam" id="PF08447">
    <property type="entry name" value="PAS_3"/>
    <property type="match status" value="1"/>
</dbReference>
<reference evidence="13" key="1">
    <citation type="journal article" date="2019" name="Int. J. Syst. Evol. Microbiol.">
        <title>The Global Catalogue of Microorganisms (GCM) 10K type strain sequencing project: providing services to taxonomists for standard genome sequencing and annotation.</title>
        <authorList>
            <consortium name="The Broad Institute Genomics Platform"/>
            <consortium name="The Broad Institute Genome Sequencing Center for Infectious Disease"/>
            <person name="Wu L."/>
            <person name="Ma J."/>
        </authorList>
    </citation>
    <scope>NUCLEOTIDE SEQUENCE [LARGE SCALE GENOMIC DNA]</scope>
    <source>
        <strain evidence="13">JCM 17085</strain>
    </source>
</reference>
<dbReference type="CDD" id="cd00130">
    <property type="entry name" value="PAS"/>
    <property type="match status" value="2"/>
</dbReference>
<dbReference type="Gene3D" id="3.30.565.10">
    <property type="entry name" value="Histidine kinase-like ATPase, C-terminal domain"/>
    <property type="match status" value="1"/>
</dbReference>
<dbReference type="EC" id="2.7.13.3" evidence="2"/>
<dbReference type="NCBIfam" id="TIGR00229">
    <property type="entry name" value="sensory_box"/>
    <property type="match status" value="2"/>
</dbReference>
<dbReference type="InterPro" id="IPR001610">
    <property type="entry name" value="PAC"/>
</dbReference>
<dbReference type="InterPro" id="IPR004358">
    <property type="entry name" value="Sig_transdc_His_kin-like_C"/>
</dbReference>
<dbReference type="InterPro" id="IPR003594">
    <property type="entry name" value="HATPase_dom"/>
</dbReference>
<evidence type="ECO:0000313" key="12">
    <source>
        <dbReference type="EMBL" id="GAA4087223.1"/>
    </source>
</evidence>
<dbReference type="InterPro" id="IPR003661">
    <property type="entry name" value="HisK_dim/P_dom"/>
</dbReference>
<dbReference type="InterPro" id="IPR013656">
    <property type="entry name" value="PAS_4"/>
</dbReference>
<evidence type="ECO:0000256" key="4">
    <source>
        <dbReference type="ARBA" id="ARBA00022679"/>
    </source>
</evidence>
<keyword evidence="5" id="KW-0418">Kinase</keyword>
<comment type="catalytic activity">
    <reaction evidence="1">
        <text>ATP + protein L-histidine = ADP + protein N-phospho-L-histidine.</text>
        <dbReference type="EC" id="2.7.13.3"/>
    </reaction>
</comment>
<keyword evidence="3" id="KW-0597">Phosphoprotein</keyword>
<dbReference type="PROSITE" id="PS50112">
    <property type="entry name" value="PAS"/>
    <property type="match status" value="1"/>
</dbReference>
<dbReference type="CDD" id="cd00082">
    <property type="entry name" value="HisKA"/>
    <property type="match status" value="1"/>
</dbReference>
<accession>A0ABP7WFU8</accession>
<evidence type="ECO:0000256" key="6">
    <source>
        <dbReference type="ARBA" id="ARBA00023012"/>
    </source>
</evidence>
<keyword evidence="4" id="KW-0808">Transferase</keyword>
<dbReference type="Gene3D" id="2.10.70.100">
    <property type="match status" value="1"/>
</dbReference>
<dbReference type="InterPro" id="IPR036890">
    <property type="entry name" value="HATPase_C_sf"/>
</dbReference>
<dbReference type="InterPro" id="IPR000700">
    <property type="entry name" value="PAS-assoc_C"/>
</dbReference>
<comment type="caution">
    <text evidence="12">The sequence shown here is derived from an EMBL/GenBank/DDBJ whole genome shotgun (WGS) entry which is preliminary data.</text>
</comment>
<gene>
    <name evidence="12" type="ORF">GCM10022392_05270</name>
</gene>
<evidence type="ECO:0000256" key="7">
    <source>
        <dbReference type="ARBA" id="ARBA00023136"/>
    </source>
</evidence>
<name>A0ABP7WFU8_9SPHI</name>
<keyword evidence="8" id="KW-0175">Coiled coil</keyword>
<dbReference type="Pfam" id="PF00512">
    <property type="entry name" value="HisKA"/>
    <property type="match status" value="1"/>
</dbReference>
<dbReference type="InterPro" id="IPR013767">
    <property type="entry name" value="PAS_fold"/>
</dbReference>
<dbReference type="Proteomes" id="UP001500841">
    <property type="component" value="Unassembled WGS sequence"/>
</dbReference>
<keyword evidence="7" id="KW-0472">Membrane</keyword>
<keyword evidence="6" id="KW-0902">Two-component regulatory system</keyword>
<dbReference type="PANTHER" id="PTHR45453">
    <property type="entry name" value="PHOSPHATE REGULON SENSOR PROTEIN PHOR"/>
    <property type="match status" value="1"/>
</dbReference>
<evidence type="ECO:0000256" key="8">
    <source>
        <dbReference type="SAM" id="Coils"/>
    </source>
</evidence>
<dbReference type="SUPFAM" id="SSF55785">
    <property type="entry name" value="PYP-like sensor domain (PAS domain)"/>
    <property type="match status" value="3"/>
</dbReference>
<evidence type="ECO:0000313" key="13">
    <source>
        <dbReference type="Proteomes" id="UP001500841"/>
    </source>
</evidence>
<dbReference type="Pfam" id="PF00989">
    <property type="entry name" value="PAS"/>
    <property type="match status" value="1"/>
</dbReference>
<dbReference type="SMART" id="SM00387">
    <property type="entry name" value="HATPase_c"/>
    <property type="match status" value="1"/>
</dbReference>
<keyword evidence="13" id="KW-1185">Reference proteome</keyword>
<dbReference type="Pfam" id="PF08448">
    <property type="entry name" value="PAS_4"/>
    <property type="match status" value="1"/>
</dbReference>
<evidence type="ECO:0000256" key="2">
    <source>
        <dbReference type="ARBA" id="ARBA00012438"/>
    </source>
</evidence>
<feature type="domain" description="Histidine kinase" evidence="9">
    <location>
        <begin position="489"/>
        <end position="705"/>
    </location>
</feature>
<feature type="domain" description="PAC" evidence="11">
    <location>
        <begin position="433"/>
        <end position="485"/>
    </location>
</feature>
<protein>
    <recommendedName>
        <fullName evidence="2">histidine kinase</fullName>
        <ecNumber evidence="2">2.7.13.3</ecNumber>
    </recommendedName>
</protein>
<evidence type="ECO:0000256" key="1">
    <source>
        <dbReference type="ARBA" id="ARBA00000085"/>
    </source>
</evidence>
<dbReference type="Pfam" id="PF02518">
    <property type="entry name" value="HATPase_c"/>
    <property type="match status" value="1"/>
</dbReference>
<dbReference type="Gene3D" id="1.10.287.130">
    <property type="match status" value="1"/>
</dbReference>
<evidence type="ECO:0000256" key="5">
    <source>
        <dbReference type="ARBA" id="ARBA00022777"/>
    </source>
</evidence>
<feature type="domain" description="PAS" evidence="10">
    <location>
        <begin position="360"/>
        <end position="430"/>
    </location>
</feature>
<evidence type="ECO:0000256" key="3">
    <source>
        <dbReference type="ARBA" id="ARBA00022553"/>
    </source>
</evidence>
<dbReference type="SMART" id="SM00091">
    <property type="entry name" value="PAS"/>
    <property type="match status" value="3"/>
</dbReference>
<sequence>MPATKGPSAETLKALETAPNMYLVLSPDLYILTASDLYLEAIESTREVIKGKHIFEAFPDNPELPDADGVQNINTSLQTVLRTKKIHYMPVQRYDVPDRNNPGKFIQRYWDPSHTPVLDDEGNISYIIQLATNVTDKIRAEQALLKSHREQAETTEQIKDLNNELIATNIQLREAQQQLSLLNGQLEQRVAIRTRELAQANEEQAAVNEEMVATNEELTEIQEHLEQTNRELAASASRLRLAVESTGLGTWEYVPDTGELYWSKECRDIFGIERYQPLDFGTYNRQIHPEDHDWVTAHINTCLKPGIEGGYELSHRIIRLNNGEVRWVKAQGTVEFENEVPMRFLGTVLDITGLKQVEEQSARLAAIITSSDDAIISKTLESVIMSWNDAAQRMFGYTADEMIGETMYKLIPTDRQEEEPMILSRLKRGERVEHFETKRQAKDGRLIDVSLTISPINDNKGNIIGVSNIARDISERKQDEARKNDFIGMVSHELKTPLTSLSAILQVLNTKLKRSKDGFVPEALNRANQQVKKMSTMINGFLNISRLESGKIQIDKQAFIIGDLIKEVIAEISLTGVAHIIELQSCDNVVIHADREKIFSVLTNLLSNAVKYSPKGSNVLINCNQQDGKVLVSVSDEGLGIRPEDRDHIFDRYYRVESSRTRHISGFGIGLYLSAEIIQRHDGEIWVDSKSGKGSTFYFSLPLQP</sequence>
<evidence type="ECO:0000259" key="9">
    <source>
        <dbReference type="PROSITE" id="PS50109"/>
    </source>
</evidence>
<dbReference type="SUPFAM" id="SSF55874">
    <property type="entry name" value="ATPase domain of HSP90 chaperone/DNA topoisomerase II/histidine kinase"/>
    <property type="match status" value="1"/>
</dbReference>
<dbReference type="PROSITE" id="PS50113">
    <property type="entry name" value="PAC"/>
    <property type="match status" value="3"/>
</dbReference>
<feature type="coiled-coil region" evidence="8">
    <location>
        <begin position="144"/>
        <end position="238"/>
    </location>
</feature>
<dbReference type="SUPFAM" id="SSF47384">
    <property type="entry name" value="Homodimeric domain of signal transducing histidine kinase"/>
    <property type="match status" value="1"/>
</dbReference>
<dbReference type="InterPro" id="IPR005467">
    <property type="entry name" value="His_kinase_dom"/>
</dbReference>
<dbReference type="InterPro" id="IPR036097">
    <property type="entry name" value="HisK_dim/P_sf"/>
</dbReference>
<feature type="domain" description="PAC" evidence="11">
    <location>
        <begin position="92"/>
        <end position="146"/>
    </location>
</feature>
<dbReference type="SMART" id="SM00388">
    <property type="entry name" value="HisKA"/>
    <property type="match status" value="1"/>
</dbReference>
<proteinExistence type="predicted"/>
<dbReference type="InterPro" id="IPR035965">
    <property type="entry name" value="PAS-like_dom_sf"/>
</dbReference>
<dbReference type="PANTHER" id="PTHR45453:SF1">
    <property type="entry name" value="PHOSPHATE REGULON SENSOR PROTEIN PHOR"/>
    <property type="match status" value="1"/>
</dbReference>
<evidence type="ECO:0000259" key="11">
    <source>
        <dbReference type="PROSITE" id="PS50113"/>
    </source>
</evidence>
<dbReference type="Gene3D" id="3.30.450.20">
    <property type="entry name" value="PAS domain"/>
    <property type="match status" value="3"/>
</dbReference>
<dbReference type="SMART" id="SM00086">
    <property type="entry name" value="PAC"/>
    <property type="match status" value="2"/>
</dbReference>
<dbReference type="InterPro" id="IPR013655">
    <property type="entry name" value="PAS_fold_3"/>
</dbReference>
<dbReference type="PRINTS" id="PR00344">
    <property type="entry name" value="BCTRLSENSOR"/>
</dbReference>
<organism evidence="12 13">
    <name type="scientific">Mucilaginibacter panaciglaebae</name>
    <dbReference type="NCBI Taxonomy" id="502331"/>
    <lineage>
        <taxon>Bacteria</taxon>
        <taxon>Pseudomonadati</taxon>
        <taxon>Bacteroidota</taxon>
        <taxon>Sphingobacteriia</taxon>
        <taxon>Sphingobacteriales</taxon>
        <taxon>Sphingobacteriaceae</taxon>
        <taxon>Mucilaginibacter</taxon>
    </lineage>
</organism>
<evidence type="ECO:0000259" key="10">
    <source>
        <dbReference type="PROSITE" id="PS50112"/>
    </source>
</evidence>
<dbReference type="PROSITE" id="PS50109">
    <property type="entry name" value="HIS_KIN"/>
    <property type="match status" value="1"/>
</dbReference>
<dbReference type="InterPro" id="IPR000014">
    <property type="entry name" value="PAS"/>
</dbReference>
<feature type="domain" description="PAC" evidence="11">
    <location>
        <begin position="311"/>
        <end position="363"/>
    </location>
</feature>